<dbReference type="RefSeq" id="WP_110608333.1">
    <property type="nucleotide sequence ID" value="NZ_PDOD01000001.1"/>
</dbReference>
<keyword evidence="2" id="KW-0808">Transferase</keyword>
<dbReference type="CDD" id="cd04301">
    <property type="entry name" value="NAT_SF"/>
    <property type="match status" value="1"/>
</dbReference>
<dbReference type="EMBL" id="PDOD01000001">
    <property type="protein sequence ID" value="PYZ94699.1"/>
    <property type="molecule type" value="Genomic_DNA"/>
</dbReference>
<protein>
    <submittedName>
        <fullName evidence="2">GNAT family N-acetyltransferase</fullName>
    </submittedName>
</protein>
<accession>A0A323TJ01</accession>
<sequence length="283" mass="33282">MNKTIRPLTTDDYPLFEAMDTGIDGDYIKLYFNRFASGANKLYGLFVDGKLASMGGYSIFAGRYAMLGRLRSDRRFQGKSLATELMTHVRQEASEVEGIQWVGANTEEHNQPARRVLEKIGLTSTVIQHAAIAKDVTALEHRRKVWQEVDSFERKKVWLEKVYLRDKNVFPYQCYYTFPASEALFENEQIDRWTFYENHTQNRVVIVKHDQKRTHYLHMAYPWSDFAEQEGLWETVSMAREDLEDRLGEETYVWFDVPKEEATMLPEHHPFQLNSIWVLYEAK</sequence>
<dbReference type="InterPro" id="IPR016181">
    <property type="entry name" value="Acyl_CoA_acyltransferase"/>
</dbReference>
<dbReference type="PROSITE" id="PS51186">
    <property type="entry name" value="GNAT"/>
    <property type="match status" value="1"/>
</dbReference>
<gene>
    <name evidence="2" type="ORF">CR194_03980</name>
</gene>
<name>A0A323TJ01_9BACI</name>
<evidence type="ECO:0000259" key="1">
    <source>
        <dbReference type="PROSITE" id="PS51186"/>
    </source>
</evidence>
<dbReference type="Pfam" id="PF00583">
    <property type="entry name" value="Acetyltransf_1"/>
    <property type="match status" value="1"/>
</dbReference>
<organism evidence="2 3">
    <name type="scientific">Salipaludibacillus keqinensis</name>
    <dbReference type="NCBI Taxonomy" id="2045207"/>
    <lineage>
        <taxon>Bacteria</taxon>
        <taxon>Bacillati</taxon>
        <taxon>Bacillota</taxon>
        <taxon>Bacilli</taxon>
        <taxon>Bacillales</taxon>
        <taxon>Bacillaceae</taxon>
    </lineage>
</organism>
<dbReference type="Proteomes" id="UP000248214">
    <property type="component" value="Unassembled WGS sequence"/>
</dbReference>
<keyword evidence="3" id="KW-1185">Reference proteome</keyword>
<dbReference type="AlphaFoldDB" id="A0A323TJ01"/>
<reference evidence="2 3" key="1">
    <citation type="submission" date="2017-10" db="EMBL/GenBank/DDBJ databases">
        <title>Bacillus sp. nov., a halophilic bacterium isolated from a Keqin Lake.</title>
        <authorList>
            <person name="Wang H."/>
        </authorList>
    </citation>
    <scope>NUCLEOTIDE SEQUENCE [LARGE SCALE GENOMIC DNA]</scope>
    <source>
        <strain evidence="2 3">KQ-12</strain>
    </source>
</reference>
<dbReference type="OrthoDB" id="2423856at2"/>
<evidence type="ECO:0000313" key="2">
    <source>
        <dbReference type="EMBL" id="PYZ94699.1"/>
    </source>
</evidence>
<comment type="caution">
    <text evidence="2">The sequence shown here is derived from an EMBL/GenBank/DDBJ whole genome shotgun (WGS) entry which is preliminary data.</text>
</comment>
<dbReference type="GO" id="GO:0016747">
    <property type="term" value="F:acyltransferase activity, transferring groups other than amino-acyl groups"/>
    <property type="evidence" value="ECO:0007669"/>
    <property type="project" value="InterPro"/>
</dbReference>
<feature type="domain" description="N-acetyltransferase" evidence="1">
    <location>
        <begin position="3"/>
        <end position="146"/>
    </location>
</feature>
<dbReference type="Gene3D" id="3.40.630.30">
    <property type="match status" value="1"/>
</dbReference>
<proteinExistence type="predicted"/>
<dbReference type="InterPro" id="IPR000182">
    <property type="entry name" value="GNAT_dom"/>
</dbReference>
<evidence type="ECO:0000313" key="3">
    <source>
        <dbReference type="Proteomes" id="UP000248214"/>
    </source>
</evidence>
<dbReference type="SUPFAM" id="SSF55729">
    <property type="entry name" value="Acyl-CoA N-acyltransferases (Nat)"/>
    <property type="match status" value="1"/>
</dbReference>